<evidence type="ECO:0000256" key="1">
    <source>
        <dbReference type="ARBA" id="ARBA00004141"/>
    </source>
</evidence>
<protein>
    <submittedName>
        <fullName evidence="7">MFS transporter</fullName>
    </submittedName>
</protein>
<proteinExistence type="predicted"/>
<evidence type="ECO:0000256" key="2">
    <source>
        <dbReference type="ARBA" id="ARBA00022448"/>
    </source>
</evidence>
<feature type="transmembrane region" description="Helical" evidence="6">
    <location>
        <begin position="296"/>
        <end position="315"/>
    </location>
</feature>
<dbReference type="GO" id="GO:0022857">
    <property type="term" value="F:transmembrane transporter activity"/>
    <property type="evidence" value="ECO:0007669"/>
    <property type="project" value="InterPro"/>
</dbReference>
<dbReference type="Gene3D" id="1.20.1250.20">
    <property type="entry name" value="MFS general substrate transporter like domains"/>
    <property type="match status" value="2"/>
</dbReference>
<sequence>MSTTSSATRRLTAARLLLAIGGIYISQTIVTALTTQALPSLLRSEGASLTVAGLTALLWVPWGVRFLWAPWVERMRLPTGRLERRSRTLVLTGQWIMAAILMGTGMASWAGHVSLDSFAVWLLAGLMLAAVVSASADVACDGFTVEQLAGQRRGWGNVAQVGGSHVGAMLGAGGFLLVAGKAGWPAALVAAGLAIVLLGLPMLLLREPPRDQALALGHRPGLLHALRRPQVRTGLLLMLLSSVGVRLTLGMFGPFMLDRGMSLEQVGWLFGSLHIGTGLTGAVLGGLLVRAAPGWQAVWIAVGLKAGVLLALSLAAPAASLMVLTILVGLTFSILGCLWVALYSALMNLTSPLQAGVDFTVFQSADALLAMAGGVASGWLAGHLGYSFCFGLASVLTVIATGAVWRQACMEKNTSVATQGVVHVG</sequence>
<dbReference type="OrthoDB" id="9812189at2"/>
<name>A0A2R4XK37_9BURK</name>
<feature type="transmembrane region" description="Helical" evidence="6">
    <location>
        <begin position="355"/>
        <end position="379"/>
    </location>
</feature>
<feature type="transmembrane region" description="Helical" evidence="6">
    <location>
        <begin position="161"/>
        <end position="180"/>
    </location>
</feature>
<reference evidence="7 8" key="1">
    <citation type="submission" date="2018-04" db="EMBL/GenBank/DDBJ databases">
        <title>Bordetella sp. HZ20 isolated from seawater.</title>
        <authorList>
            <person name="Sun C."/>
        </authorList>
    </citation>
    <scope>NUCLEOTIDE SEQUENCE [LARGE SCALE GENOMIC DNA]</scope>
    <source>
        <strain evidence="7 8">HZ20</strain>
    </source>
</reference>
<feature type="transmembrane region" description="Helical" evidence="6">
    <location>
        <begin position="268"/>
        <end position="289"/>
    </location>
</feature>
<evidence type="ECO:0000256" key="4">
    <source>
        <dbReference type="ARBA" id="ARBA00022989"/>
    </source>
</evidence>
<comment type="subcellular location">
    <subcellularLocation>
        <location evidence="1">Membrane</location>
        <topology evidence="1">Multi-pass membrane protein</topology>
    </subcellularLocation>
</comment>
<gene>
    <name evidence="7" type="ORF">DBV39_11220</name>
</gene>
<dbReference type="Pfam" id="PF07690">
    <property type="entry name" value="MFS_1"/>
    <property type="match status" value="1"/>
</dbReference>
<feature type="transmembrane region" description="Helical" evidence="6">
    <location>
        <begin position="118"/>
        <end position="140"/>
    </location>
</feature>
<keyword evidence="4 6" id="KW-1133">Transmembrane helix</keyword>
<dbReference type="InterPro" id="IPR036259">
    <property type="entry name" value="MFS_trans_sf"/>
</dbReference>
<evidence type="ECO:0000313" key="8">
    <source>
        <dbReference type="Proteomes" id="UP000244571"/>
    </source>
</evidence>
<dbReference type="InterPro" id="IPR004752">
    <property type="entry name" value="AmpG_permease/AT-1"/>
</dbReference>
<feature type="transmembrane region" description="Helical" evidence="6">
    <location>
        <begin position="46"/>
        <end position="68"/>
    </location>
</feature>
<evidence type="ECO:0000313" key="7">
    <source>
        <dbReference type="EMBL" id="AWB34180.1"/>
    </source>
</evidence>
<feature type="transmembrane region" description="Helical" evidence="6">
    <location>
        <begin position="321"/>
        <end position="343"/>
    </location>
</feature>
<dbReference type="AlphaFoldDB" id="A0A2R4XK37"/>
<dbReference type="GO" id="GO:0016020">
    <property type="term" value="C:membrane"/>
    <property type="evidence" value="ECO:0007669"/>
    <property type="project" value="UniProtKB-SubCell"/>
</dbReference>
<evidence type="ECO:0000256" key="3">
    <source>
        <dbReference type="ARBA" id="ARBA00022692"/>
    </source>
</evidence>
<dbReference type="PANTHER" id="PTHR12778">
    <property type="entry name" value="SOLUTE CARRIER FAMILY 33 ACETYL-COA TRANSPORTER -RELATED"/>
    <property type="match status" value="1"/>
</dbReference>
<feature type="transmembrane region" description="Helical" evidence="6">
    <location>
        <begin position="12"/>
        <end position="34"/>
    </location>
</feature>
<dbReference type="RefSeq" id="WP_108621596.1">
    <property type="nucleotide sequence ID" value="NZ_CP028901.1"/>
</dbReference>
<dbReference type="InterPro" id="IPR011701">
    <property type="entry name" value="MFS"/>
</dbReference>
<feature type="transmembrane region" description="Helical" evidence="6">
    <location>
        <begin position="89"/>
        <end position="112"/>
    </location>
</feature>
<feature type="transmembrane region" description="Helical" evidence="6">
    <location>
        <begin position="235"/>
        <end position="256"/>
    </location>
</feature>
<feature type="transmembrane region" description="Helical" evidence="6">
    <location>
        <begin position="186"/>
        <end position="205"/>
    </location>
</feature>
<keyword evidence="3 6" id="KW-0812">Transmembrane</keyword>
<dbReference type="EMBL" id="CP028901">
    <property type="protein sequence ID" value="AWB34180.1"/>
    <property type="molecule type" value="Genomic_DNA"/>
</dbReference>
<keyword evidence="8" id="KW-1185">Reference proteome</keyword>
<keyword evidence="2" id="KW-0813">Transport</keyword>
<evidence type="ECO:0000256" key="6">
    <source>
        <dbReference type="SAM" id="Phobius"/>
    </source>
</evidence>
<evidence type="ECO:0000256" key="5">
    <source>
        <dbReference type="ARBA" id="ARBA00023136"/>
    </source>
</evidence>
<dbReference type="Proteomes" id="UP000244571">
    <property type="component" value="Chromosome"/>
</dbReference>
<accession>A0A2R4XK37</accession>
<feature type="transmembrane region" description="Helical" evidence="6">
    <location>
        <begin position="385"/>
        <end position="405"/>
    </location>
</feature>
<organism evidence="7 8">
    <name type="scientific">Orrella marina</name>
    <dbReference type="NCBI Taxonomy" id="2163011"/>
    <lineage>
        <taxon>Bacteria</taxon>
        <taxon>Pseudomonadati</taxon>
        <taxon>Pseudomonadota</taxon>
        <taxon>Betaproteobacteria</taxon>
        <taxon>Burkholderiales</taxon>
        <taxon>Alcaligenaceae</taxon>
        <taxon>Orrella</taxon>
    </lineage>
</organism>
<dbReference type="SUPFAM" id="SSF103473">
    <property type="entry name" value="MFS general substrate transporter"/>
    <property type="match status" value="1"/>
</dbReference>
<dbReference type="PANTHER" id="PTHR12778:SF10">
    <property type="entry name" value="MAJOR FACILITATOR SUPERFAMILY DOMAIN-CONTAINING PROTEIN 3"/>
    <property type="match status" value="1"/>
</dbReference>
<dbReference type="KEGG" id="boz:DBV39_11220"/>
<keyword evidence="5 6" id="KW-0472">Membrane</keyword>